<gene>
    <name evidence="2" type="ORF">C2845_PM11G04550</name>
</gene>
<proteinExistence type="predicted"/>
<accession>A0A3L6RVQ6</accession>
<evidence type="ECO:0000256" key="1">
    <source>
        <dbReference type="SAM" id="MobiDB-lite"/>
    </source>
</evidence>
<name>A0A3L6RVQ6_PANMI</name>
<comment type="caution">
    <text evidence="2">The sequence shown here is derived from an EMBL/GenBank/DDBJ whole genome shotgun (WGS) entry which is preliminary data.</text>
</comment>
<sequence length="190" mass="20397">MPAAPALLPHIRRPSSPRGHDPLLFFLVAGAPSSSRPAPCSSLVAAPPSSSSSWPAPPLLPAPPLPRTLLLRAPLLLSRSIALPQPLCSRRALHTPLPLRCFPAPLCSARAPSAPPRRSPASLLGEMGLEWGDGLGEAPWESATRTVALQGAEDNDRRSSMRSSGEKEMKWVDFQFFLCTSKRELVFTPS</sequence>
<evidence type="ECO:0000313" key="3">
    <source>
        <dbReference type="Proteomes" id="UP000275267"/>
    </source>
</evidence>
<dbReference type="EMBL" id="PQIB02000007">
    <property type="protein sequence ID" value="RLN09173.1"/>
    <property type="molecule type" value="Genomic_DNA"/>
</dbReference>
<feature type="region of interest" description="Disordered" evidence="1">
    <location>
        <begin position="147"/>
        <end position="166"/>
    </location>
</feature>
<dbReference type="AlphaFoldDB" id="A0A3L6RVQ6"/>
<dbReference type="Proteomes" id="UP000275267">
    <property type="component" value="Unassembled WGS sequence"/>
</dbReference>
<keyword evidence="3" id="KW-1185">Reference proteome</keyword>
<protein>
    <submittedName>
        <fullName evidence="2">Uncharacterized protein</fullName>
    </submittedName>
</protein>
<reference evidence="3" key="1">
    <citation type="journal article" date="2019" name="Nat. Commun.">
        <title>The genome of broomcorn millet.</title>
        <authorList>
            <person name="Zou C."/>
            <person name="Miki D."/>
            <person name="Li D."/>
            <person name="Tang Q."/>
            <person name="Xiao L."/>
            <person name="Rajput S."/>
            <person name="Deng P."/>
            <person name="Jia W."/>
            <person name="Huang R."/>
            <person name="Zhang M."/>
            <person name="Sun Y."/>
            <person name="Hu J."/>
            <person name="Fu X."/>
            <person name="Schnable P.S."/>
            <person name="Li F."/>
            <person name="Zhang H."/>
            <person name="Feng B."/>
            <person name="Zhu X."/>
            <person name="Liu R."/>
            <person name="Schnable J.C."/>
            <person name="Zhu J.-K."/>
            <person name="Zhang H."/>
        </authorList>
    </citation>
    <scope>NUCLEOTIDE SEQUENCE [LARGE SCALE GENOMIC DNA]</scope>
</reference>
<evidence type="ECO:0000313" key="2">
    <source>
        <dbReference type="EMBL" id="RLN09173.1"/>
    </source>
</evidence>
<organism evidence="2 3">
    <name type="scientific">Panicum miliaceum</name>
    <name type="common">Proso millet</name>
    <name type="synonym">Broomcorn millet</name>
    <dbReference type="NCBI Taxonomy" id="4540"/>
    <lineage>
        <taxon>Eukaryota</taxon>
        <taxon>Viridiplantae</taxon>
        <taxon>Streptophyta</taxon>
        <taxon>Embryophyta</taxon>
        <taxon>Tracheophyta</taxon>
        <taxon>Spermatophyta</taxon>
        <taxon>Magnoliopsida</taxon>
        <taxon>Liliopsida</taxon>
        <taxon>Poales</taxon>
        <taxon>Poaceae</taxon>
        <taxon>PACMAD clade</taxon>
        <taxon>Panicoideae</taxon>
        <taxon>Panicodae</taxon>
        <taxon>Paniceae</taxon>
        <taxon>Panicinae</taxon>
        <taxon>Panicum</taxon>
        <taxon>Panicum sect. Panicum</taxon>
    </lineage>
</organism>
<feature type="compositionally biased region" description="Basic and acidic residues" evidence="1">
    <location>
        <begin position="154"/>
        <end position="166"/>
    </location>
</feature>